<proteinExistence type="predicted"/>
<organism evidence="1 2">
    <name type="scientific">Fusarium solani</name>
    <name type="common">Filamentous fungus</name>
    <dbReference type="NCBI Taxonomy" id="169388"/>
    <lineage>
        <taxon>Eukaryota</taxon>
        <taxon>Fungi</taxon>
        <taxon>Dikarya</taxon>
        <taxon>Ascomycota</taxon>
        <taxon>Pezizomycotina</taxon>
        <taxon>Sordariomycetes</taxon>
        <taxon>Hypocreomycetidae</taxon>
        <taxon>Hypocreales</taxon>
        <taxon>Nectriaceae</taxon>
        <taxon>Fusarium</taxon>
        <taxon>Fusarium solani species complex</taxon>
    </lineage>
</organism>
<dbReference type="Proteomes" id="UP000736672">
    <property type="component" value="Unassembled WGS sequence"/>
</dbReference>
<dbReference type="OrthoDB" id="4819569at2759"/>
<comment type="caution">
    <text evidence="1">The sequence shown here is derived from an EMBL/GenBank/DDBJ whole genome shotgun (WGS) entry which is preliminary data.</text>
</comment>
<evidence type="ECO:0000313" key="1">
    <source>
        <dbReference type="EMBL" id="KAH7250479.1"/>
    </source>
</evidence>
<reference evidence="1" key="1">
    <citation type="journal article" date="2021" name="Nat. Commun.">
        <title>Genetic determinants of endophytism in the Arabidopsis root mycobiome.</title>
        <authorList>
            <person name="Mesny F."/>
            <person name="Miyauchi S."/>
            <person name="Thiergart T."/>
            <person name="Pickel B."/>
            <person name="Atanasova L."/>
            <person name="Karlsson M."/>
            <person name="Huettel B."/>
            <person name="Barry K.W."/>
            <person name="Haridas S."/>
            <person name="Chen C."/>
            <person name="Bauer D."/>
            <person name="Andreopoulos W."/>
            <person name="Pangilinan J."/>
            <person name="LaButti K."/>
            <person name="Riley R."/>
            <person name="Lipzen A."/>
            <person name="Clum A."/>
            <person name="Drula E."/>
            <person name="Henrissat B."/>
            <person name="Kohler A."/>
            <person name="Grigoriev I.V."/>
            <person name="Martin F.M."/>
            <person name="Hacquard S."/>
        </authorList>
    </citation>
    <scope>NUCLEOTIDE SEQUENCE</scope>
    <source>
        <strain evidence="1">FSSC 5 MPI-SDFR-AT-0091</strain>
    </source>
</reference>
<keyword evidence="2" id="KW-1185">Reference proteome</keyword>
<protein>
    <submittedName>
        <fullName evidence="1">Uncharacterized protein</fullName>
    </submittedName>
</protein>
<accession>A0A9P9H5I5</accession>
<evidence type="ECO:0000313" key="2">
    <source>
        <dbReference type="Proteomes" id="UP000736672"/>
    </source>
</evidence>
<dbReference type="EMBL" id="JAGTJS010000012">
    <property type="protein sequence ID" value="KAH7250479.1"/>
    <property type="molecule type" value="Genomic_DNA"/>
</dbReference>
<name>A0A9P9H5I5_FUSSL</name>
<sequence length="383" mass="42621">MFQRVYPGQGIGYEATCAAAGTVCRNPPTALKLNGQRITSQYCQFHACRQVEGGRACPNAKLPRAVVCSQHIRCQAVDNGTRCNLDVKDGNSALYRYCTPLHLCTLPGCEAQRTWHNGQDLAFCHEHRCEYDDCRNHKDAGPFCKDHTCDNTHCIVFAQGVDPDDPQRFCERHRHCQKPQCRRLCHVRDNGQPSPFCGAHYCEAPDCEAEREGGSHCRDHTCAEQGCLEGQKSPGSGYCKKHTCKTRNCRLRRLGKDYCPYHECVYGGCEAEAMEGRGFLFKGQHTSYVKTATTIDEAVVDEQNEAHDSVDTIFARFVTVRTQRLLRSNSALVTSVLYRNVTDPGKLRSTDLPRAMLTDSSATDTAAGKLAATTRLQWDQGGA</sequence>
<gene>
    <name evidence="1" type="ORF">B0J15DRAFT_513727</name>
</gene>
<dbReference type="AlphaFoldDB" id="A0A9P9H5I5"/>